<name>A0A919TUB5_9ACTN</name>
<dbReference type="InterPro" id="IPR026841">
    <property type="entry name" value="Aur1/Ipt1"/>
</dbReference>
<reference evidence="3" key="1">
    <citation type="submission" date="2021-01" db="EMBL/GenBank/DDBJ databases">
        <title>Whole genome shotgun sequence of Actinoplanes tereljensis NBRC 105297.</title>
        <authorList>
            <person name="Komaki H."/>
            <person name="Tamura T."/>
        </authorList>
    </citation>
    <scope>NUCLEOTIDE SEQUENCE</scope>
    <source>
        <strain evidence="3">NBRC 105297</strain>
    </source>
</reference>
<dbReference type="RefSeq" id="WP_275422974.1">
    <property type="nucleotide sequence ID" value="NZ_BOMY01000041.1"/>
</dbReference>
<keyword evidence="1" id="KW-1133">Transmembrane helix</keyword>
<dbReference type="AlphaFoldDB" id="A0A919TUB5"/>
<comment type="caution">
    <text evidence="3">The sequence shown here is derived from an EMBL/GenBank/DDBJ whole genome shotgun (WGS) entry which is preliminary data.</text>
</comment>
<keyword evidence="1" id="KW-0472">Membrane</keyword>
<evidence type="ECO:0000259" key="2">
    <source>
        <dbReference type="Pfam" id="PF14378"/>
    </source>
</evidence>
<accession>A0A919TUB5</accession>
<evidence type="ECO:0000256" key="1">
    <source>
        <dbReference type="SAM" id="Phobius"/>
    </source>
</evidence>
<keyword evidence="1" id="KW-0812">Transmembrane</keyword>
<dbReference type="Proteomes" id="UP000623608">
    <property type="component" value="Unassembled WGS sequence"/>
</dbReference>
<protein>
    <recommendedName>
        <fullName evidence="2">Inositolphosphotransferase Aur1/Ipt1 domain-containing protein</fullName>
    </recommendedName>
</protein>
<gene>
    <name evidence="3" type="ORF">Ate02nite_62230</name>
</gene>
<proteinExistence type="predicted"/>
<feature type="domain" description="Inositolphosphotransferase Aur1/Ipt1" evidence="2">
    <location>
        <begin position="2"/>
        <end position="58"/>
    </location>
</feature>
<evidence type="ECO:0000313" key="4">
    <source>
        <dbReference type="Proteomes" id="UP000623608"/>
    </source>
</evidence>
<feature type="transmembrane region" description="Helical" evidence="1">
    <location>
        <begin position="20"/>
        <end position="37"/>
    </location>
</feature>
<dbReference type="GO" id="GO:0016020">
    <property type="term" value="C:membrane"/>
    <property type="evidence" value="ECO:0007669"/>
    <property type="project" value="UniProtKB-SubCell"/>
</dbReference>
<keyword evidence="4" id="KW-1185">Reference proteome</keyword>
<dbReference type="EMBL" id="BOMY01000041">
    <property type="protein sequence ID" value="GIF23493.1"/>
    <property type="molecule type" value="Genomic_DNA"/>
</dbReference>
<dbReference type="Pfam" id="PF14378">
    <property type="entry name" value="PAP2_3"/>
    <property type="match status" value="1"/>
</dbReference>
<sequence>MAGWDLVMGLAIAAASRHVLLRLIAVTLPVAMVITVLCTANHYLVDAIAGATLTALCWLVVGSVRRAGPVEPRPVENVERAPALAAGAELSGPARAAIRRRPVRTPAAEWSRT</sequence>
<evidence type="ECO:0000313" key="3">
    <source>
        <dbReference type="EMBL" id="GIF23493.1"/>
    </source>
</evidence>
<organism evidence="3 4">
    <name type="scientific">Paractinoplanes tereljensis</name>
    <dbReference type="NCBI Taxonomy" id="571912"/>
    <lineage>
        <taxon>Bacteria</taxon>
        <taxon>Bacillati</taxon>
        <taxon>Actinomycetota</taxon>
        <taxon>Actinomycetes</taxon>
        <taxon>Micromonosporales</taxon>
        <taxon>Micromonosporaceae</taxon>
        <taxon>Paractinoplanes</taxon>
    </lineage>
</organism>